<dbReference type="InterPro" id="IPR041999">
    <property type="entry name" value="Sortase_D_1"/>
</dbReference>
<accession>A0ABY4W568</accession>
<sequence length="189" mass="20782">MIARTVAFLLVAVLLSVAGWQLGQAGLIAGKAWAAPVLIKWSWDHRDADEMPEKPWPWADSYPIARLEVAGEDITRFVLAGDNMRNLAFGPVLSEVAASQILFGHRDTHFRFLKNLTPGQSLSFQKAGGPARNWRVQQADIVAADALSVPAAAADPALLLVTCYPFDAMETETDQRYVVWLVPDDQRAL</sequence>
<dbReference type="Proteomes" id="UP001056291">
    <property type="component" value="Chromosome"/>
</dbReference>
<dbReference type="Pfam" id="PF04203">
    <property type="entry name" value="Sortase"/>
    <property type="match status" value="1"/>
</dbReference>
<evidence type="ECO:0000256" key="1">
    <source>
        <dbReference type="ARBA" id="ARBA00022801"/>
    </source>
</evidence>
<dbReference type="Gene3D" id="2.40.260.10">
    <property type="entry name" value="Sortase"/>
    <property type="match status" value="1"/>
</dbReference>
<dbReference type="InterPro" id="IPR023365">
    <property type="entry name" value="Sortase_dom-sf"/>
</dbReference>
<evidence type="ECO:0000313" key="3">
    <source>
        <dbReference type="Proteomes" id="UP001056291"/>
    </source>
</evidence>
<dbReference type="SUPFAM" id="SSF63817">
    <property type="entry name" value="Sortase"/>
    <property type="match status" value="1"/>
</dbReference>
<dbReference type="CDD" id="cd05828">
    <property type="entry name" value="Sortase_D_1"/>
    <property type="match status" value="1"/>
</dbReference>
<gene>
    <name evidence="2" type="ORF">NBZ79_14805</name>
</gene>
<evidence type="ECO:0000313" key="2">
    <source>
        <dbReference type="EMBL" id="USG60439.1"/>
    </source>
</evidence>
<name>A0ABY4W568_9PROT</name>
<dbReference type="InterPro" id="IPR005754">
    <property type="entry name" value="Sortase"/>
</dbReference>
<keyword evidence="3" id="KW-1185">Reference proteome</keyword>
<dbReference type="RefSeq" id="WP_251933320.1">
    <property type="nucleotide sequence ID" value="NZ_CP098747.1"/>
</dbReference>
<protein>
    <submittedName>
        <fullName evidence="2">Sortase</fullName>
    </submittedName>
</protein>
<reference evidence="2" key="1">
    <citation type="submission" date="2022-06" db="EMBL/GenBank/DDBJ databases">
        <title>Sneathiella actinostolidae sp. nov., isolated from a sea anemonein the Western Pacific Ocean.</title>
        <authorList>
            <person name="Wei M.J."/>
        </authorList>
    </citation>
    <scope>NUCLEOTIDE SEQUENCE</scope>
    <source>
        <strain evidence="2">PHK-P5</strain>
    </source>
</reference>
<organism evidence="2 3">
    <name type="scientific">Sneathiella marina</name>
    <dbReference type="NCBI Taxonomy" id="2950108"/>
    <lineage>
        <taxon>Bacteria</taxon>
        <taxon>Pseudomonadati</taxon>
        <taxon>Pseudomonadota</taxon>
        <taxon>Alphaproteobacteria</taxon>
        <taxon>Sneathiellales</taxon>
        <taxon>Sneathiellaceae</taxon>
        <taxon>Sneathiella</taxon>
    </lineage>
</organism>
<proteinExistence type="predicted"/>
<dbReference type="EMBL" id="CP098747">
    <property type="protein sequence ID" value="USG60439.1"/>
    <property type="molecule type" value="Genomic_DNA"/>
</dbReference>
<keyword evidence="1" id="KW-0378">Hydrolase</keyword>